<reference evidence="1" key="1">
    <citation type="submission" date="2021-02" db="EMBL/GenBank/DDBJ databases">
        <authorList>
            <person name="Cremers G."/>
            <person name="Picone N."/>
        </authorList>
    </citation>
    <scope>NUCLEOTIDE SEQUENCE</scope>
    <source>
        <strain evidence="1">PQ17</strain>
    </source>
</reference>
<name>A0A8J2FWL7_9BACT</name>
<dbReference type="AlphaFoldDB" id="A0A8J2FWL7"/>
<comment type="caution">
    <text evidence="1">The sequence shown here is derived from an EMBL/GenBank/DDBJ whole genome shotgun (WGS) entry which is preliminary data.</text>
</comment>
<keyword evidence="2" id="KW-1185">Reference proteome</keyword>
<protein>
    <submittedName>
        <fullName evidence="1">Uncharacterized protein</fullName>
    </submittedName>
</protein>
<accession>A0A8J2FWL7</accession>
<evidence type="ECO:0000313" key="1">
    <source>
        <dbReference type="EMBL" id="CAF0700036.1"/>
    </source>
</evidence>
<proteinExistence type="predicted"/>
<gene>
    <name evidence="1" type="ORF">MPNT_320018</name>
</gene>
<organism evidence="1 2">
    <name type="scientific">Candidatus Methylacidithermus pantelleriae</name>
    <dbReference type="NCBI Taxonomy" id="2744239"/>
    <lineage>
        <taxon>Bacteria</taxon>
        <taxon>Pseudomonadati</taxon>
        <taxon>Verrucomicrobiota</taxon>
        <taxon>Methylacidiphilae</taxon>
        <taxon>Methylacidiphilales</taxon>
        <taxon>Methylacidiphilaceae</taxon>
        <taxon>Candidatus Methylacidithermus</taxon>
    </lineage>
</organism>
<dbReference type="EMBL" id="CAJNOB010000026">
    <property type="protein sequence ID" value="CAF0700036.1"/>
    <property type="molecule type" value="Genomic_DNA"/>
</dbReference>
<dbReference type="Proteomes" id="UP000663859">
    <property type="component" value="Unassembled WGS sequence"/>
</dbReference>
<sequence>MWQPRTLGTIHQSGGGRGGREVLAGPLLCYQGMFLGQRSLFFWDAWTPIPMPGEILRRVSVRPMQGS</sequence>
<evidence type="ECO:0000313" key="2">
    <source>
        <dbReference type="Proteomes" id="UP000663859"/>
    </source>
</evidence>